<name>A0A098BH90_9NOCA</name>
<dbReference type="AlphaFoldDB" id="A0A098BH90"/>
<dbReference type="eggNOG" id="COG5340">
    <property type="taxonomic scope" value="Bacteria"/>
</dbReference>
<evidence type="ECO:0000313" key="1">
    <source>
        <dbReference type="EMBL" id="CDZ87572.1"/>
    </source>
</evidence>
<dbReference type="Proteomes" id="UP000042997">
    <property type="component" value="Unassembled WGS sequence"/>
</dbReference>
<accession>A0A098BH90</accession>
<evidence type="ECO:0000313" key="2">
    <source>
        <dbReference type="Proteomes" id="UP000042997"/>
    </source>
</evidence>
<dbReference type="EMBL" id="CCSD01000043">
    <property type="protein sequence ID" value="CDZ87572.1"/>
    <property type="molecule type" value="Genomic_DNA"/>
</dbReference>
<dbReference type="OrthoDB" id="5517693at2"/>
<sequence>MNDPTPLRRADLLASGHTPTELRNALRTGRLRRIAPGIYLRRHETDGLDDVDRHRLRVQALAPALDADAVFSHVSAAVLHGFDLWNVDLSRVHVTRGRTSGGRRTPHLHVHVGGYGADEIATCDGLPVTSAARTVVDLARTLPTDHATVIGDSALRLRRVDPGALSVALAAAGTKAGIASARRVVPFLDGRSESPGESLSRLRVRDAGMPRPQLQHELRTGDGRFVARTDFYWEGIAGEFDGMGKYGADEPGATAEIVRREKLREDAIRQLGLEVIRWTWPDLFRFHVVQARFEQAAQRARR</sequence>
<gene>
    <name evidence="1" type="ORF">RHRU231_330029</name>
</gene>
<organism evidence="1 2">
    <name type="scientific">Rhodococcus ruber</name>
    <dbReference type="NCBI Taxonomy" id="1830"/>
    <lineage>
        <taxon>Bacteria</taxon>
        <taxon>Bacillati</taxon>
        <taxon>Actinomycetota</taxon>
        <taxon>Actinomycetes</taxon>
        <taxon>Mycobacteriales</taxon>
        <taxon>Nocardiaceae</taxon>
        <taxon>Rhodococcus</taxon>
    </lineage>
</organism>
<reference evidence="1 2" key="1">
    <citation type="journal article" date="2014" name="Genome Announc.">
        <title>Draft Genome Sequence of Propane- and Butane-Oxidizing Actinobacterium Rhodococcus ruber IEGM 231.</title>
        <authorList>
            <person name="Ivshina I.B."/>
            <person name="Kuyukina M.S."/>
            <person name="Krivoruchko A.V."/>
            <person name="Barbe V."/>
            <person name="Fischer C."/>
        </authorList>
    </citation>
    <scope>NUCLEOTIDE SEQUENCE [LARGE SCALE GENOMIC DNA]</scope>
</reference>
<dbReference type="RefSeq" id="WP_040270606.1">
    <property type="nucleotide sequence ID" value="NZ_CP023714.1"/>
</dbReference>
<proteinExistence type="predicted"/>
<protein>
    <submittedName>
        <fullName evidence="1">Uncharacterized protein</fullName>
    </submittedName>
</protein>